<protein>
    <submittedName>
        <fullName evidence="1">Uncharacterized protein</fullName>
    </submittedName>
</protein>
<name>A0A068YHH3_ECHMU</name>
<sequence length="53" mass="6032">MMDLVRLITVSGRIRKVIAIQVTEDADFAGESPDLNITEGRFLLWMIGKLERL</sequence>
<proteinExistence type="predicted"/>
<dbReference type="AlphaFoldDB" id="A0A068YHH3"/>
<dbReference type="EMBL" id="LN902846">
    <property type="protein sequence ID" value="CUT99695.1"/>
    <property type="molecule type" value="Genomic_DNA"/>
</dbReference>
<reference evidence="1" key="1">
    <citation type="journal article" date="2013" name="Nature">
        <title>The genomes of four tapeworm species reveal adaptations to parasitism.</title>
        <authorList>
            <person name="Tsai I.J."/>
            <person name="Zarowiecki M."/>
            <person name="Holroyd N."/>
            <person name="Garciarrubio A."/>
            <person name="Sanchez-Flores A."/>
            <person name="Brooks K.L."/>
            <person name="Tracey A."/>
            <person name="Bobes R.J."/>
            <person name="Fragoso G."/>
            <person name="Sciutto E."/>
            <person name="Aslett M."/>
            <person name="Beasley H."/>
            <person name="Bennett H.M."/>
            <person name="Cai J."/>
            <person name="Camicia F."/>
            <person name="Clark R."/>
            <person name="Cucher M."/>
            <person name="De Silva N."/>
            <person name="Day T.A."/>
            <person name="Deplazes P."/>
            <person name="Estrada K."/>
            <person name="Fernandez C."/>
            <person name="Holland P.W."/>
            <person name="Hou J."/>
            <person name="Hu S."/>
            <person name="Huckvale T."/>
            <person name="Hung S.S."/>
            <person name="Kamenetzky L."/>
            <person name="Keane J.A."/>
            <person name="Kiss F."/>
            <person name="Koziol U."/>
            <person name="Lambert O."/>
            <person name="Liu K."/>
            <person name="Luo X."/>
            <person name="Luo Y."/>
            <person name="Macchiaroli N."/>
            <person name="Nichol S."/>
            <person name="Paps J."/>
            <person name="Parkinson J."/>
            <person name="Pouchkina-Stantcheva N."/>
            <person name="Riddiford N."/>
            <person name="Rosenzvit M."/>
            <person name="Salinas G."/>
            <person name="Wasmuth J.D."/>
            <person name="Zamanian M."/>
            <person name="Zheng Y."/>
            <person name="Cai X."/>
            <person name="Soberon X."/>
            <person name="Olson P.D."/>
            <person name="Laclette J.P."/>
            <person name="Brehm K."/>
            <person name="Berriman M."/>
            <person name="Garciarrubio A."/>
            <person name="Bobes R.J."/>
            <person name="Fragoso G."/>
            <person name="Sanchez-Flores A."/>
            <person name="Estrada K."/>
            <person name="Cevallos M.A."/>
            <person name="Morett E."/>
            <person name="Gonzalez V."/>
            <person name="Portillo T."/>
            <person name="Ochoa-Leyva A."/>
            <person name="Jose M.V."/>
            <person name="Sciutto E."/>
            <person name="Landa A."/>
            <person name="Jimenez L."/>
            <person name="Valdes V."/>
            <person name="Carrero J.C."/>
            <person name="Larralde C."/>
            <person name="Morales-Montor J."/>
            <person name="Limon-Lason J."/>
            <person name="Soberon X."/>
            <person name="Laclette J.P."/>
        </authorList>
    </citation>
    <scope>NUCLEOTIDE SEQUENCE [LARGE SCALE GENOMIC DNA]</scope>
</reference>
<organism evidence="1 2">
    <name type="scientific">Echinococcus multilocularis</name>
    <name type="common">Fox tapeworm</name>
    <dbReference type="NCBI Taxonomy" id="6211"/>
    <lineage>
        <taxon>Eukaryota</taxon>
        <taxon>Metazoa</taxon>
        <taxon>Spiralia</taxon>
        <taxon>Lophotrochozoa</taxon>
        <taxon>Platyhelminthes</taxon>
        <taxon>Cestoda</taxon>
        <taxon>Eucestoda</taxon>
        <taxon>Cyclophyllidea</taxon>
        <taxon>Taeniidae</taxon>
        <taxon>Echinococcus</taxon>
    </lineage>
</organism>
<accession>A0A068YHH3</accession>
<evidence type="ECO:0000313" key="2">
    <source>
        <dbReference type="Proteomes" id="UP000017246"/>
    </source>
</evidence>
<evidence type="ECO:0000313" key="1">
    <source>
        <dbReference type="EMBL" id="CUT99695.1"/>
    </source>
</evidence>
<dbReference type="Proteomes" id="UP000017246">
    <property type="component" value="Unassembled WGS sequence"/>
</dbReference>
<keyword evidence="2" id="KW-1185">Reference proteome</keyword>
<reference evidence="1" key="2">
    <citation type="submission" date="2015-11" db="EMBL/GenBank/DDBJ databases">
        <authorList>
            <person name="Zhang Y."/>
            <person name="Guo Z."/>
        </authorList>
    </citation>
    <scope>NUCLEOTIDE SEQUENCE</scope>
</reference>